<evidence type="ECO:0000256" key="5">
    <source>
        <dbReference type="ARBA" id="ARBA00023136"/>
    </source>
</evidence>
<name>A0ABR0YNW8_HUSHU</name>
<evidence type="ECO:0000256" key="3">
    <source>
        <dbReference type="ARBA" id="ARBA00022692"/>
    </source>
</evidence>
<feature type="transmembrane region" description="Helical" evidence="6">
    <location>
        <begin position="60"/>
        <end position="90"/>
    </location>
</feature>
<evidence type="ECO:0000256" key="6">
    <source>
        <dbReference type="SAM" id="Phobius"/>
    </source>
</evidence>
<dbReference type="InterPro" id="IPR037185">
    <property type="entry name" value="EmrE-like"/>
</dbReference>
<dbReference type="EMBL" id="JAHFZB010000026">
    <property type="protein sequence ID" value="KAK6474292.1"/>
    <property type="molecule type" value="Genomic_DNA"/>
</dbReference>
<protein>
    <submittedName>
        <fullName evidence="8">Transmembrane protein 234</fullName>
    </submittedName>
</protein>
<evidence type="ECO:0000256" key="2">
    <source>
        <dbReference type="ARBA" id="ARBA00005977"/>
    </source>
</evidence>
<evidence type="ECO:0000256" key="7">
    <source>
        <dbReference type="SAM" id="SignalP"/>
    </source>
</evidence>
<organism evidence="8 9">
    <name type="scientific">Huso huso</name>
    <name type="common">Beluga</name>
    <name type="synonym">Acipenser huso</name>
    <dbReference type="NCBI Taxonomy" id="61971"/>
    <lineage>
        <taxon>Eukaryota</taxon>
        <taxon>Metazoa</taxon>
        <taxon>Chordata</taxon>
        <taxon>Craniata</taxon>
        <taxon>Vertebrata</taxon>
        <taxon>Euteleostomi</taxon>
        <taxon>Actinopterygii</taxon>
        <taxon>Chondrostei</taxon>
        <taxon>Acipenseriformes</taxon>
        <taxon>Acipenseridae</taxon>
        <taxon>Huso</taxon>
    </lineage>
</organism>
<feature type="signal peptide" evidence="7">
    <location>
        <begin position="1"/>
        <end position="22"/>
    </location>
</feature>
<keyword evidence="5 6" id="KW-0472">Membrane</keyword>
<keyword evidence="4 6" id="KW-1133">Transmembrane helix</keyword>
<evidence type="ECO:0000256" key="1">
    <source>
        <dbReference type="ARBA" id="ARBA00004141"/>
    </source>
</evidence>
<dbReference type="InterPro" id="IPR018908">
    <property type="entry name" value="TMEM234"/>
</dbReference>
<feature type="chain" id="PRO_5045754071" evidence="7">
    <location>
        <begin position="23"/>
        <end position="125"/>
    </location>
</feature>
<comment type="similarity">
    <text evidence="2">Belongs to the TMEM234 family.</text>
</comment>
<dbReference type="SUPFAM" id="SSF103481">
    <property type="entry name" value="Multidrug resistance efflux transporter EmrE"/>
    <property type="match status" value="1"/>
</dbReference>
<keyword evidence="9" id="KW-1185">Reference proteome</keyword>
<gene>
    <name evidence="8" type="ORF">HHUSO_G26504</name>
</gene>
<evidence type="ECO:0000313" key="9">
    <source>
        <dbReference type="Proteomes" id="UP001369086"/>
    </source>
</evidence>
<accession>A0ABR0YNW8</accession>
<reference evidence="8 9" key="1">
    <citation type="submission" date="2021-05" db="EMBL/GenBank/DDBJ databases">
        <authorList>
            <person name="Zahm M."/>
            <person name="Klopp C."/>
            <person name="Cabau C."/>
            <person name="Kuhl H."/>
            <person name="Suciu R."/>
            <person name="Ciorpac M."/>
            <person name="Holostenco D."/>
            <person name="Gessner J."/>
            <person name="Wuertz S."/>
            <person name="Hohne C."/>
            <person name="Stock M."/>
            <person name="Gislard M."/>
            <person name="Lluch J."/>
            <person name="Milhes M."/>
            <person name="Lampietro C."/>
            <person name="Lopez Roques C."/>
            <person name="Donnadieu C."/>
            <person name="Du K."/>
            <person name="Schartl M."/>
            <person name="Guiguen Y."/>
        </authorList>
    </citation>
    <scope>NUCLEOTIDE SEQUENCE [LARGE SCALE GENOMIC DNA]</scope>
    <source>
        <strain evidence="8">Hh-F2</strain>
        <tissue evidence="8">Blood</tissue>
    </source>
</reference>
<dbReference type="PANTHER" id="PTHR28668">
    <property type="entry name" value="TRANSMEMBRANE PROTEIN 234"/>
    <property type="match status" value="1"/>
</dbReference>
<dbReference type="PANTHER" id="PTHR28668:SF1">
    <property type="entry name" value="TRANSMEMBRANE PROTEIN 234"/>
    <property type="match status" value="1"/>
</dbReference>
<sequence length="125" mass="13473">MVSLLEVLCLVIVAVLWGGTEGIEEVKKGSVVLQFLAEIQFLFLNYKYLVPFLLNQSGSVIYYLTLASTDLSLAVPVSNSLTFLFTLLTGKLLGEEIGGKRAVFGMFLTMLGVTLCVASSVGENS</sequence>
<feature type="transmembrane region" description="Helical" evidence="6">
    <location>
        <begin position="102"/>
        <end position="122"/>
    </location>
</feature>
<dbReference type="Pfam" id="PF10639">
    <property type="entry name" value="TMEM234"/>
    <property type="match status" value="1"/>
</dbReference>
<proteinExistence type="inferred from homology"/>
<dbReference type="Proteomes" id="UP001369086">
    <property type="component" value="Unassembled WGS sequence"/>
</dbReference>
<keyword evidence="3 6" id="KW-0812">Transmembrane</keyword>
<comment type="subcellular location">
    <subcellularLocation>
        <location evidence="1">Membrane</location>
        <topology evidence="1">Multi-pass membrane protein</topology>
    </subcellularLocation>
</comment>
<evidence type="ECO:0000256" key="4">
    <source>
        <dbReference type="ARBA" id="ARBA00022989"/>
    </source>
</evidence>
<comment type="caution">
    <text evidence="8">The sequence shown here is derived from an EMBL/GenBank/DDBJ whole genome shotgun (WGS) entry which is preliminary data.</text>
</comment>
<keyword evidence="7" id="KW-0732">Signal</keyword>
<evidence type="ECO:0000313" key="8">
    <source>
        <dbReference type="EMBL" id="KAK6474292.1"/>
    </source>
</evidence>